<dbReference type="PROSITE" id="PS50932">
    <property type="entry name" value="HTH_LACI_2"/>
    <property type="match status" value="1"/>
</dbReference>
<comment type="caution">
    <text evidence="5">The sequence shown here is derived from an EMBL/GenBank/DDBJ whole genome shotgun (WGS) entry which is preliminary data.</text>
</comment>
<evidence type="ECO:0000259" key="4">
    <source>
        <dbReference type="PROSITE" id="PS50932"/>
    </source>
</evidence>
<dbReference type="InterPro" id="IPR028082">
    <property type="entry name" value="Peripla_BP_I"/>
</dbReference>
<dbReference type="GO" id="GO:0003700">
    <property type="term" value="F:DNA-binding transcription factor activity"/>
    <property type="evidence" value="ECO:0007669"/>
    <property type="project" value="TreeGrafter"/>
</dbReference>
<dbReference type="AlphaFoldDB" id="A0A7Y9FRX0"/>
<dbReference type="SUPFAM" id="SSF53822">
    <property type="entry name" value="Periplasmic binding protein-like I"/>
    <property type="match status" value="1"/>
</dbReference>
<evidence type="ECO:0000313" key="5">
    <source>
        <dbReference type="EMBL" id="NYD92261.1"/>
    </source>
</evidence>
<dbReference type="EMBL" id="JACCBY010000010">
    <property type="protein sequence ID" value="NYD92261.1"/>
    <property type="molecule type" value="Genomic_DNA"/>
</dbReference>
<dbReference type="RefSeq" id="WP_179510641.1">
    <property type="nucleotide sequence ID" value="NZ_JACCBY010000010.1"/>
</dbReference>
<keyword evidence="2 5" id="KW-0238">DNA-binding</keyword>
<evidence type="ECO:0000256" key="3">
    <source>
        <dbReference type="ARBA" id="ARBA00023163"/>
    </source>
</evidence>
<accession>A0A7Y9FRX0</accession>
<dbReference type="Pfam" id="PF13377">
    <property type="entry name" value="Peripla_BP_3"/>
    <property type="match status" value="1"/>
</dbReference>
<dbReference type="SUPFAM" id="SSF47413">
    <property type="entry name" value="lambda repressor-like DNA-binding domains"/>
    <property type="match status" value="1"/>
</dbReference>
<keyword evidence="6" id="KW-1185">Reference proteome</keyword>
<dbReference type="CDD" id="cd01392">
    <property type="entry name" value="HTH_LacI"/>
    <property type="match status" value="1"/>
</dbReference>
<dbReference type="InterPro" id="IPR046335">
    <property type="entry name" value="LacI/GalR-like_sensor"/>
</dbReference>
<evidence type="ECO:0000256" key="2">
    <source>
        <dbReference type="ARBA" id="ARBA00023125"/>
    </source>
</evidence>
<dbReference type="InterPro" id="IPR010982">
    <property type="entry name" value="Lambda_DNA-bd_dom_sf"/>
</dbReference>
<evidence type="ECO:0000256" key="1">
    <source>
        <dbReference type="ARBA" id="ARBA00023015"/>
    </source>
</evidence>
<keyword evidence="1" id="KW-0805">Transcription regulation</keyword>
<sequence length="342" mass="35833">MRAKSLSDLARLSGLSISTISRALSGHWSVADGTRERVRELADEHGYRPNEMARNLRLQRTNAIGIAWPLGHAVGQHLTDPFFLSLVGHVADALVMQGYDIVLSRVLPDAEDWLDRLVDSGKIDGLILIGQSDQADTIARVARRYPPLVVWGAALPEAGYPTVGSDNAAGGRVAARHLLDLGRRRFAFVGDPDLPEFGQRLDGFREVATAAGGAVTVVRTAATFDEADAAVRGWWSDGGRADALFAASDVAAIGAMRALVAAGVAVPEEVAIVGYDDVTLAAHTTPGLTTIRQDVAEGARLLVAALFERLAGRAAASALLPAELIVRGSSVSGGGAALATHG</sequence>
<dbReference type="InterPro" id="IPR000843">
    <property type="entry name" value="HTH_LacI"/>
</dbReference>
<dbReference type="Gene3D" id="3.40.50.2300">
    <property type="match status" value="2"/>
</dbReference>
<dbReference type="PANTHER" id="PTHR30146">
    <property type="entry name" value="LACI-RELATED TRANSCRIPTIONAL REPRESSOR"/>
    <property type="match status" value="1"/>
</dbReference>
<evidence type="ECO:0000313" key="6">
    <source>
        <dbReference type="Proteomes" id="UP000517753"/>
    </source>
</evidence>
<name>A0A7Y9FRX0_9SPHN</name>
<dbReference type="PANTHER" id="PTHR30146:SF120">
    <property type="entry name" value="ALANINE RACEMASE"/>
    <property type="match status" value="1"/>
</dbReference>
<keyword evidence="3" id="KW-0804">Transcription</keyword>
<dbReference type="SMART" id="SM00354">
    <property type="entry name" value="HTH_LACI"/>
    <property type="match status" value="1"/>
</dbReference>
<dbReference type="Gene3D" id="1.10.260.40">
    <property type="entry name" value="lambda repressor-like DNA-binding domains"/>
    <property type="match status" value="1"/>
</dbReference>
<protein>
    <submittedName>
        <fullName evidence="5">DNA-binding LacI/PurR family transcriptional regulator</fullName>
    </submittedName>
</protein>
<dbReference type="Proteomes" id="UP000517753">
    <property type="component" value="Unassembled WGS sequence"/>
</dbReference>
<dbReference type="Pfam" id="PF00356">
    <property type="entry name" value="LacI"/>
    <property type="match status" value="1"/>
</dbReference>
<proteinExistence type="predicted"/>
<gene>
    <name evidence="5" type="ORF">HD841_004083</name>
</gene>
<feature type="domain" description="HTH lacI-type" evidence="4">
    <location>
        <begin position="4"/>
        <end position="58"/>
    </location>
</feature>
<organism evidence="5 6">
    <name type="scientific">Sphingomonas melonis</name>
    <dbReference type="NCBI Taxonomy" id="152682"/>
    <lineage>
        <taxon>Bacteria</taxon>
        <taxon>Pseudomonadati</taxon>
        <taxon>Pseudomonadota</taxon>
        <taxon>Alphaproteobacteria</taxon>
        <taxon>Sphingomonadales</taxon>
        <taxon>Sphingomonadaceae</taxon>
        <taxon>Sphingomonas</taxon>
    </lineage>
</organism>
<dbReference type="GO" id="GO:0000976">
    <property type="term" value="F:transcription cis-regulatory region binding"/>
    <property type="evidence" value="ECO:0007669"/>
    <property type="project" value="TreeGrafter"/>
</dbReference>
<reference evidence="5 6" key="1">
    <citation type="submission" date="2020-08" db="EMBL/GenBank/DDBJ databases">
        <title>The Agave Microbiome: Exploring the role of microbial communities in plant adaptations to desert environments.</title>
        <authorList>
            <person name="Partida-Martinez L.P."/>
        </authorList>
    </citation>
    <scope>NUCLEOTIDE SEQUENCE [LARGE SCALE GENOMIC DNA]</scope>
    <source>
        <strain evidence="5 6">AS2.3</strain>
    </source>
</reference>